<protein>
    <submittedName>
        <fullName evidence="2">Uncharacterized protein</fullName>
    </submittedName>
</protein>
<evidence type="ECO:0000313" key="2">
    <source>
        <dbReference type="EMBL" id="KAG6637847.1"/>
    </source>
</evidence>
<dbReference type="EMBL" id="CM031819">
    <property type="protein sequence ID" value="KAG6637847.1"/>
    <property type="molecule type" value="Genomic_DNA"/>
</dbReference>
<sequence length="107" mass="11921">MDEKVEQKPPKQMSRKLNVNIGEFNLEDFKKHSHLIVSPTLQESKSKQISRWKSCKSTCLCSPTTHVGSFRCRHHRSGSMHRGGSVGSNLSSLAAKSEPISDSLQAQ</sequence>
<name>A0A8T1PA44_CARIL</name>
<proteinExistence type="predicted"/>
<evidence type="ECO:0000313" key="3">
    <source>
        <dbReference type="Proteomes" id="UP000811609"/>
    </source>
</evidence>
<organism evidence="2 3">
    <name type="scientific">Carya illinoinensis</name>
    <name type="common">Pecan</name>
    <dbReference type="NCBI Taxonomy" id="32201"/>
    <lineage>
        <taxon>Eukaryota</taxon>
        <taxon>Viridiplantae</taxon>
        <taxon>Streptophyta</taxon>
        <taxon>Embryophyta</taxon>
        <taxon>Tracheophyta</taxon>
        <taxon>Spermatophyta</taxon>
        <taxon>Magnoliopsida</taxon>
        <taxon>eudicotyledons</taxon>
        <taxon>Gunneridae</taxon>
        <taxon>Pentapetalae</taxon>
        <taxon>rosids</taxon>
        <taxon>fabids</taxon>
        <taxon>Fagales</taxon>
        <taxon>Juglandaceae</taxon>
        <taxon>Carya</taxon>
    </lineage>
</organism>
<dbReference type="AlphaFoldDB" id="A0A8T1PA44"/>
<dbReference type="PANTHER" id="PTHR33132:SF145">
    <property type="entry name" value="OS04G0403900 PROTEIN"/>
    <property type="match status" value="1"/>
</dbReference>
<feature type="compositionally biased region" description="Polar residues" evidence="1">
    <location>
        <begin position="87"/>
        <end position="107"/>
    </location>
</feature>
<evidence type="ECO:0000256" key="1">
    <source>
        <dbReference type="SAM" id="MobiDB-lite"/>
    </source>
</evidence>
<reference evidence="2" key="1">
    <citation type="submission" date="2020-12" db="EMBL/GenBank/DDBJ databases">
        <title>WGS assembly of Carya illinoinensis cv. Pawnee.</title>
        <authorList>
            <person name="Platts A."/>
            <person name="Shu S."/>
            <person name="Wright S."/>
            <person name="Barry K."/>
            <person name="Edger P."/>
            <person name="Pires J.C."/>
            <person name="Schmutz J."/>
        </authorList>
    </citation>
    <scope>NUCLEOTIDE SEQUENCE</scope>
    <source>
        <tissue evidence="2">Leaf</tissue>
    </source>
</reference>
<dbReference type="PANTHER" id="PTHR33132">
    <property type="entry name" value="OSJNBB0118P14.9 PROTEIN"/>
    <property type="match status" value="1"/>
</dbReference>
<accession>A0A8T1PA44</accession>
<gene>
    <name evidence="2" type="ORF">CIPAW_11G206800</name>
</gene>
<comment type="caution">
    <text evidence="2">The sequence shown here is derived from an EMBL/GenBank/DDBJ whole genome shotgun (WGS) entry which is preliminary data.</text>
</comment>
<feature type="region of interest" description="Disordered" evidence="1">
    <location>
        <begin position="74"/>
        <end position="107"/>
    </location>
</feature>
<dbReference type="Proteomes" id="UP000811609">
    <property type="component" value="Chromosome 11"/>
</dbReference>
<keyword evidence="3" id="KW-1185">Reference proteome</keyword>